<dbReference type="HOGENOM" id="CLU_000445_89_6_9"/>
<dbReference type="Gene3D" id="3.30.565.10">
    <property type="entry name" value="Histidine kinase-like ATPase, C-terminal domain"/>
    <property type="match status" value="1"/>
</dbReference>
<dbReference type="InterPro" id="IPR003660">
    <property type="entry name" value="HAMP_dom"/>
</dbReference>
<dbReference type="InterPro" id="IPR004358">
    <property type="entry name" value="Sig_transdc_His_kin-like_C"/>
</dbReference>
<feature type="transmembrane region" description="Helical" evidence="11">
    <location>
        <begin position="54"/>
        <end position="79"/>
    </location>
</feature>
<dbReference type="PROSITE" id="PS50885">
    <property type="entry name" value="HAMP"/>
    <property type="match status" value="1"/>
</dbReference>
<dbReference type="GO" id="GO:0016020">
    <property type="term" value="C:membrane"/>
    <property type="evidence" value="ECO:0007669"/>
    <property type="project" value="UniProtKB-SubCell"/>
</dbReference>
<dbReference type="Pfam" id="PF00512">
    <property type="entry name" value="HisKA"/>
    <property type="match status" value="1"/>
</dbReference>
<dbReference type="FunFam" id="1.10.287.130:FF:000001">
    <property type="entry name" value="Two-component sensor histidine kinase"/>
    <property type="match status" value="1"/>
</dbReference>
<dbReference type="CDD" id="cd00075">
    <property type="entry name" value="HATPase"/>
    <property type="match status" value="1"/>
</dbReference>
<evidence type="ECO:0000256" key="8">
    <source>
        <dbReference type="ARBA" id="ARBA00022989"/>
    </source>
</evidence>
<evidence type="ECO:0000259" key="13">
    <source>
        <dbReference type="PROSITE" id="PS50885"/>
    </source>
</evidence>
<dbReference type="SMART" id="SM00304">
    <property type="entry name" value="HAMP"/>
    <property type="match status" value="1"/>
</dbReference>
<dbReference type="EC" id="2.7.13.3" evidence="3"/>
<evidence type="ECO:0000256" key="10">
    <source>
        <dbReference type="ARBA" id="ARBA00023136"/>
    </source>
</evidence>
<reference evidence="14" key="1">
    <citation type="submission" date="2013-10" db="EMBL/GenBank/DDBJ databases">
        <title>Draft genome sequence of Clostridium botulinum type B strain Osaka05.</title>
        <authorList>
            <person name="Sakaguchi Y."/>
            <person name="Hosomi K."/>
            <person name="Uchiyama J."/>
            <person name="Ogura Y."/>
            <person name="Sakaguchi M."/>
            <person name="Kohda T."/>
            <person name="Mukamoto M."/>
            <person name="Misawa N."/>
            <person name="Matsuzaki S."/>
            <person name="Hayashi T."/>
            <person name="Kozaki S."/>
        </authorList>
    </citation>
    <scope>NUCLEOTIDE SEQUENCE</scope>
    <source>
        <strain evidence="14">Osaka05</strain>
    </source>
</reference>
<dbReference type="InterPro" id="IPR036097">
    <property type="entry name" value="HisK_dim/P_sf"/>
</dbReference>
<dbReference type="SMART" id="SM00388">
    <property type="entry name" value="HisKA"/>
    <property type="match status" value="1"/>
</dbReference>
<keyword evidence="7 14" id="KW-0418">Kinase</keyword>
<protein>
    <recommendedName>
        <fullName evidence="3">histidine kinase</fullName>
        <ecNumber evidence="3">2.7.13.3</ecNumber>
    </recommendedName>
</protein>
<dbReference type="CDD" id="cd06225">
    <property type="entry name" value="HAMP"/>
    <property type="match status" value="1"/>
</dbReference>
<comment type="subcellular location">
    <subcellularLocation>
        <location evidence="2">Membrane</location>
        <topology evidence="2">Multi-pass membrane protein</topology>
    </subcellularLocation>
</comment>
<dbReference type="EMBL" id="DF384213">
    <property type="protein sequence ID" value="GAE02723.1"/>
    <property type="molecule type" value="Genomic_DNA"/>
</dbReference>
<evidence type="ECO:0000256" key="1">
    <source>
        <dbReference type="ARBA" id="ARBA00000085"/>
    </source>
</evidence>
<dbReference type="InterPro" id="IPR003661">
    <property type="entry name" value="HisK_dim/P_dom"/>
</dbReference>
<evidence type="ECO:0000256" key="6">
    <source>
        <dbReference type="ARBA" id="ARBA00022692"/>
    </source>
</evidence>
<sequence length="495" mass="57555">MNKKLSFIKVIRDIFKYIYIIIKKIIIVIPRIIKALLNKLKIRLRFSITFKLNFMYTLIISILLFLFTFTVLFGFRFFLIKEAKSNINMYAEIVSDNIKSASKVPEELIDSVSKKGNVSIRILEKDKSIIYSTNKDIKEYYGDFKEDSPYIIRGNDNLERLIILNKSFELKNEIHYIQVIKDLQEENQYFHVSFIILGVLNIFIIITIIKSGSRIGKKVVDPINEMTYTIKKINVQNLDKRLNVKGSHDELRELTQTVNDMFDRIKESYENQNRFVSDASHELRTPIAVIQGYANMIYRWGKDDKEVLEEAVTAIKDESENMKELVEKLLFLARVDKKTQKIHKEEFYINKLLDEVVRETKLIDSSHNIINEDNNNILVFADYKLLKQVLRIFIDNSLKFTPENGQIIIGSHVNKNKIVITVEDTGSGIPKEDIPYIFDRFYRVDKARTKDKGGTGLGLSIAQWIIKEHKGSIEVKSSVNIGTKISIFISVKNKD</sequence>
<dbReference type="InterPro" id="IPR003594">
    <property type="entry name" value="HATPase_dom"/>
</dbReference>
<keyword evidence="4" id="KW-0597">Phosphoprotein</keyword>
<dbReference type="Proteomes" id="UP000054164">
    <property type="component" value="Unassembled WGS sequence"/>
</dbReference>
<dbReference type="SUPFAM" id="SSF55874">
    <property type="entry name" value="ATPase domain of HSP90 chaperone/DNA topoisomerase II/histidine kinase"/>
    <property type="match status" value="1"/>
</dbReference>
<dbReference type="PRINTS" id="PR00344">
    <property type="entry name" value="BCTRLSENSOR"/>
</dbReference>
<dbReference type="InterPro" id="IPR005467">
    <property type="entry name" value="His_kinase_dom"/>
</dbReference>
<dbReference type="PANTHER" id="PTHR45528:SF12">
    <property type="entry name" value="SENSOR HISTIDINE KINASE ARSS"/>
    <property type="match status" value="1"/>
</dbReference>
<dbReference type="InterPro" id="IPR050398">
    <property type="entry name" value="HssS/ArlS-like"/>
</dbReference>
<keyword evidence="8 11" id="KW-1133">Transmembrane helix</keyword>
<dbReference type="Gene3D" id="1.10.287.130">
    <property type="match status" value="1"/>
</dbReference>
<evidence type="ECO:0000256" key="3">
    <source>
        <dbReference type="ARBA" id="ARBA00012438"/>
    </source>
</evidence>
<organism evidence="14">
    <name type="scientific">Clostridium botulinum B str. Osaka05</name>
    <dbReference type="NCBI Taxonomy" id="1407017"/>
    <lineage>
        <taxon>Bacteria</taxon>
        <taxon>Bacillati</taxon>
        <taxon>Bacillota</taxon>
        <taxon>Clostridia</taxon>
        <taxon>Eubacteriales</taxon>
        <taxon>Clostridiaceae</taxon>
        <taxon>Clostridium</taxon>
    </lineage>
</organism>
<dbReference type="PROSITE" id="PS50109">
    <property type="entry name" value="HIS_KIN"/>
    <property type="match status" value="1"/>
</dbReference>
<proteinExistence type="predicted"/>
<dbReference type="SMART" id="SM00387">
    <property type="entry name" value="HATPase_c"/>
    <property type="match status" value="1"/>
</dbReference>
<dbReference type="InterPro" id="IPR036890">
    <property type="entry name" value="HATPase_C_sf"/>
</dbReference>
<gene>
    <name evidence="14" type="ORF">CBO05C_2413</name>
</gene>
<feature type="domain" description="Histidine kinase" evidence="12">
    <location>
        <begin position="278"/>
        <end position="493"/>
    </location>
</feature>
<dbReference type="SUPFAM" id="SSF158472">
    <property type="entry name" value="HAMP domain-like"/>
    <property type="match status" value="1"/>
</dbReference>
<feature type="transmembrane region" description="Helical" evidence="11">
    <location>
        <begin position="189"/>
        <end position="209"/>
    </location>
</feature>
<dbReference type="PANTHER" id="PTHR45528">
    <property type="entry name" value="SENSOR HISTIDINE KINASE CPXA"/>
    <property type="match status" value="1"/>
</dbReference>
<dbReference type="SUPFAM" id="SSF47384">
    <property type="entry name" value="Homodimeric domain of signal transducing histidine kinase"/>
    <property type="match status" value="1"/>
</dbReference>
<evidence type="ECO:0000256" key="2">
    <source>
        <dbReference type="ARBA" id="ARBA00004141"/>
    </source>
</evidence>
<evidence type="ECO:0000256" key="11">
    <source>
        <dbReference type="SAM" id="Phobius"/>
    </source>
</evidence>
<dbReference type="AlphaFoldDB" id="A0A0S6U330"/>
<feature type="domain" description="HAMP" evidence="13">
    <location>
        <begin position="217"/>
        <end position="270"/>
    </location>
</feature>
<keyword evidence="10 11" id="KW-0472">Membrane</keyword>
<dbReference type="GO" id="GO:0000155">
    <property type="term" value="F:phosphorelay sensor kinase activity"/>
    <property type="evidence" value="ECO:0007669"/>
    <property type="project" value="InterPro"/>
</dbReference>
<accession>A0A0S6U330</accession>
<dbReference type="Pfam" id="PF02518">
    <property type="entry name" value="HATPase_c"/>
    <property type="match status" value="1"/>
</dbReference>
<keyword evidence="5" id="KW-0808">Transferase</keyword>
<evidence type="ECO:0000259" key="12">
    <source>
        <dbReference type="PROSITE" id="PS50109"/>
    </source>
</evidence>
<dbReference type="FunFam" id="3.30.565.10:FF:000006">
    <property type="entry name" value="Sensor histidine kinase WalK"/>
    <property type="match status" value="1"/>
</dbReference>
<dbReference type="CDD" id="cd00082">
    <property type="entry name" value="HisKA"/>
    <property type="match status" value="1"/>
</dbReference>
<name>A0A0S6U330_CLOBO</name>
<dbReference type="Pfam" id="PF00672">
    <property type="entry name" value="HAMP"/>
    <property type="match status" value="1"/>
</dbReference>
<keyword evidence="6 11" id="KW-0812">Transmembrane</keyword>
<feature type="transmembrane region" description="Helical" evidence="11">
    <location>
        <begin position="14"/>
        <end position="33"/>
    </location>
</feature>
<comment type="catalytic activity">
    <reaction evidence="1">
        <text>ATP + protein L-histidine = ADP + protein N-phospho-L-histidine.</text>
        <dbReference type="EC" id="2.7.13.3"/>
    </reaction>
</comment>
<dbReference type="Gene3D" id="6.10.340.10">
    <property type="match status" value="1"/>
</dbReference>
<evidence type="ECO:0000313" key="14">
    <source>
        <dbReference type="EMBL" id="GAE02723.1"/>
    </source>
</evidence>
<evidence type="ECO:0000256" key="5">
    <source>
        <dbReference type="ARBA" id="ARBA00022679"/>
    </source>
</evidence>
<keyword evidence="9" id="KW-0902">Two-component regulatory system</keyword>
<evidence type="ECO:0000256" key="9">
    <source>
        <dbReference type="ARBA" id="ARBA00023012"/>
    </source>
</evidence>
<evidence type="ECO:0000256" key="4">
    <source>
        <dbReference type="ARBA" id="ARBA00022553"/>
    </source>
</evidence>
<evidence type="ECO:0000256" key="7">
    <source>
        <dbReference type="ARBA" id="ARBA00022777"/>
    </source>
</evidence>